<evidence type="ECO:0000313" key="3">
    <source>
        <dbReference type="Proteomes" id="UP000291591"/>
    </source>
</evidence>
<feature type="compositionally biased region" description="Pro residues" evidence="1">
    <location>
        <begin position="266"/>
        <end position="278"/>
    </location>
</feature>
<feature type="compositionally biased region" description="Basic and acidic residues" evidence="1">
    <location>
        <begin position="281"/>
        <end position="335"/>
    </location>
</feature>
<evidence type="ECO:0000256" key="1">
    <source>
        <dbReference type="SAM" id="MobiDB-lite"/>
    </source>
</evidence>
<proteinExistence type="predicted"/>
<evidence type="ECO:0000313" key="2">
    <source>
        <dbReference type="EMBL" id="RZT83831.1"/>
    </source>
</evidence>
<dbReference type="AlphaFoldDB" id="A0A4Q7UST6"/>
<sequence>MGVHDRMSTATRSRAGRVAAVGAAVLVLGVGGWSAASAAPAVPSLPVPIPSLPLPVPGQTYVTPTDLHGFAGTDDRIGGAREFTDALGAPPLGGTDALRLTTPTGDDKITFFTTEQAGPLAKFTSSSYYAKRDVSSTGNPVQFPSFQIPVDKNGATLETGDFSTLTFEPVYQTGANANQTAGTWNRYDTGAGLFCSTRQIGGFEANQTRCDNNGLKTLAEIIAANPGITALSAGINQGSGNGGLISAVDLLQVGTTTYNFERTAPVTPPTPGEPPNCEPPEGEHPGEWGHDEHPKGDHAKGDHGKGGPAEGDHPEGDAPKHDGPKGEHPHEDQPKGECGTS</sequence>
<reference evidence="2 3" key="1">
    <citation type="submission" date="2019-02" db="EMBL/GenBank/DDBJ databases">
        <title>Sequencing the genomes of 1000 actinobacteria strains.</title>
        <authorList>
            <person name="Klenk H.-P."/>
        </authorList>
    </citation>
    <scope>NUCLEOTIDE SEQUENCE [LARGE SCALE GENOMIC DNA]</scope>
    <source>
        <strain evidence="2 3">DSM 45779</strain>
    </source>
</reference>
<dbReference type="EMBL" id="SHKL01000001">
    <property type="protein sequence ID" value="RZT83831.1"/>
    <property type="molecule type" value="Genomic_DNA"/>
</dbReference>
<protein>
    <submittedName>
        <fullName evidence="2">Uncharacterized protein</fullName>
    </submittedName>
</protein>
<keyword evidence="3" id="KW-1185">Reference proteome</keyword>
<gene>
    <name evidence="2" type="ORF">EV383_0650</name>
</gene>
<comment type="caution">
    <text evidence="2">The sequence shown here is derived from an EMBL/GenBank/DDBJ whole genome shotgun (WGS) entry which is preliminary data.</text>
</comment>
<feature type="region of interest" description="Disordered" evidence="1">
    <location>
        <begin position="261"/>
        <end position="341"/>
    </location>
</feature>
<accession>A0A4Q7UST6</accession>
<organism evidence="2 3">
    <name type="scientific">Pseudonocardia sediminis</name>
    <dbReference type="NCBI Taxonomy" id="1397368"/>
    <lineage>
        <taxon>Bacteria</taxon>
        <taxon>Bacillati</taxon>
        <taxon>Actinomycetota</taxon>
        <taxon>Actinomycetes</taxon>
        <taxon>Pseudonocardiales</taxon>
        <taxon>Pseudonocardiaceae</taxon>
        <taxon>Pseudonocardia</taxon>
    </lineage>
</organism>
<name>A0A4Q7UST6_PSEST</name>
<dbReference type="Proteomes" id="UP000291591">
    <property type="component" value="Unassembled WGS sequence"/>
</dbReference>